<sequence>MKKNYKILGFTFLIEEQKIHNTLNELDFLSTPQSQEFNLDEDLLQFKLDNETTIDIGWYPSFDANGRFVVQRIKNSDWENPEKYIEVKWDKSLLLEALKSVMN</sequence>
<name>A0A8K0V0Q9_9ENTR</name>
<organism evidence="1 2">
    <name type="scientific">Tenebrionibacter intestinalis</name>
    <dbReference type="NCBI Taxonomy" id="2799638"/>
    <lineage>
        <taxon>Bacteria</taxon>
        <taxon>Pseudomonadati</taxon>
        <taxon>Pseudomonadota</taxon>
        <taxon>Gammaproteobacteria</taxon>
        <taxon>Enterobacterales</taxon>
        <taxon>Enterobacteriaceae</taxon>
        <taxon>Tenebrionibacter/Tenebrionicola group</taxon>
        <taxon>Tenebrionibacter</taxon>
    </lineage>
</organism>
<proteinExistence type="predicted"/>
<comment type="caution">
    <text evidence="1">The sequence shown here is derived from an EMBL/GenBank/DDBJ whole genome shotgun (WGS) entry which is preliminary data.</text>
</comment>
<dbReference type="Proteomes" id="UP000659047">
    <property type="component" value="Unassembled WGS sequence"/>
</dbReference>
<dbReference type="AlphaFoldDB" id="A0A8K0V0Q9"/>
<reference evidence="1" key="1">
    <citation type="submission" date="2021-01" db="EMBL/GenBank/DDBJ databases">
        <title>Intestinitalea alba gen. nov., sp. nov., a novel genus of the family Enterobacteriaceae, isolated from the gut of the plastic-eating mealworm Tenebrio molitor L.</title>
        <authorList>
            <person name="Yang Y."/>
        </authorList>
    </citation>
    <scope>NUCLEOTIDE SEQUENCE</scope>
    <source>
        <strain evidence="1">BIT-L3</strain>
    </source>
</reference>
<evidence type="ECO:0000313" key="1">
    <source>
        <dbReference type="EMBL" id="MBK4714727.1"/>
    </source>
</evidence>
<keyword evidence="2" id="KW-1185">Reference proteome</keyword>
<accession>A0A8K0V0Q9</accession>
<evidence type="ECO:0000313" key="2">
    <source>
        <dbReference type="Proteomes" id="UP000659047"/>
    </source>
</evidence>
<protein>
    <submittedName>
        <fullName evidence="1">Uncharacterized protein</fullName>
    </submittedName>
</protein>
<gene>
    <name evidence="1" type="ORF">JJB97_05140</name>
</gene>
<dbReference type="RefSeq" id="WP_238712957.1">
    <property type="nucleotide sequence ID" value="NZ_JAEPBH010000009.1"/>
</dbReference>
<dbReference type="EMBL" id="JAEPBH010000009">
    <property type="protein sequence ID" value="MBK4714727.1"/>
    <property type="molecule type" value="Genomic_DNA"/>
</dbReference>